<dbReference type="AlphaFoldDB" id="A0A7V9Z8Z8"/>
<proteinExistence type="predicted"/>
<keyword evidence="3" id="KW-1185">Reference proteome</keyword>
<dbReference type="InterPro" id="IPR011010">
    <property type="entry name" value="DNA_brk_join_enz"/>
</dbReference>
<dbReference type="EMBL" id="JACDUT010000010">
    <property type="protein sequence ID" value="MBA2876259.1"/>
    <property type="molecule type" value="Genomic_DNA"/>
</dbReference>
<dbReference type="SUPFAM" id="SSF56349">
    <property type="entry name" value="DNA breaking-rejoining enzymes"/>
    <property type="match status" value="1"/>
</dbReference>
<dbReference type="GO" id="GO:0006310">
    <property type="term" value="P:DNA recombination"/>
    <property type="evidence" value="ECO:0007669"/>
    <property type="project" value="UniProtKB-KW"/>
</dbReference>
<dbReference type="GO" id="GO:0015074">
    <property type="term" value="P:DNA integration"/>
    <property type="evidence" value="ECO:0007669"/>
    <property type="project" value="InterPro"/>
</dbReference>
<evidence type="ECO:0000313" key="2">
    <source>
        <dbReference type="EMBL" id="MBA2876259.1"/>
    </source>
</evidence>
<accession>A0A7V9Z8Z8</accession>
<dbReference type="GO" id="GO:0003677">
    <property type="term" value="F:DNA binding"/>
    <property type="evidence" value="ECO:0007669"/>
    <property type="project" value="InterPro"/>
</dbReference>
<gene>
    <name evidence="2" type="ORF">HNR31_003054</name>
</gene>
<dbReference type="Gene3D" id="1.10.443.10">
    <property type="entry name" value="Intergrase catalytic core"/>
    <property type="match status" value="1"/>
</dbReference>
<dbReference type="Proteomes" id="UP000523087">
    <property type="component" value="Unassembled WGS sequence"/>
</dbReference>
<comment type="caution">
    <text evidence="2">The sequence shown here is derived from an EMBL/GenBank/DDBJ whole genome shotgun (WGS) entry which is preliminary data.</text>
</comment>
<dbReference type="InterPro" id="IPR013762">
    <property type="entry name" value="Integrase-like_cat_sf"/>
</dbReference>
<protein>
    <submittedName>
        <fullName evidence="2">Integrase</fullName>
    </submittedName>
</protein>
<evidence type="ECO:0000313" key="3">
    <source>
        <dbReference type="Proteomes" id="UP000523087"/>
    </source>
</evidence>
<sequence>MPLPPKFLNSLREYIKENGLTSDDPLCYGIKGVALQNKQLNRMTDKICGYLGWEGERRVTPHGFRYSIATLLDEKGVSKDIRYYSIFVR</sequence>
<reference evidence="2 3" key="1">
    <citation type="submission" date="2020-07" db="EMBL/GenBank/DDBJ databases">
        <title>Genomic Encyclopedia of Type Strains, Phase IV (KMG-IV): sequencing the most valuable type-strain genomes for metagenomic binning, comparative biology and taxonomic classification.</title>
        <authorList>
            <person name="Goeker M."/>
        </authorList>
    </citation>
    <scope>NUCLEOTIDE SEQUENCE [LARGE SCALE GENOMIC DNA]</scope>
    <source>
        <strain evidence="2 3">DSM 15730</strain>
    </source>
</reference>
<organism evidence="2 3">
    <name type="scientific">Thermaerobacillus caldiproteolyticus</name>
    <dbReference type="NCBI Taxonomy" id="247480"/>
    <lineage>
        <taxon>Bacteria</taxon>
        <taxon>Bacillati</taxon>
        <taxon>Bacillota</taxon>
        <taxon>Bacilli</taxon>
        <taxon>Bacillales</taxon>
        <taxon>Anoxybacillaceae</taxon>
        <taxon>Thermaerobacillus</taxon>
    </lineage>
</organism>
<keyword evidence="1" id="KW-0233">DNA recombination</keyword>
<evidence type="ECO:0000256" key="1">
    <source>
        <dbReference type="ARBA" id="ARBA00023172"/>
    </source>
</evidence>
<name>A0A7V9Z8Z8_9BACL</name>